<dbReference type="FunFam" id="3.20.20.100:FF:000004">
    <property type="entry name" value="Oxidoreductase, aldo/keto reductase"/>
    <property type="match status" value="1"/>
</dbReference>
<dbReference type="GO" id="GO:0005829">
    <property type="term" value="C:cytosol"/>
    <property type="evidence" value="ECO:0007669"/>
    <property type="project" value="UniProtKB-ARBA"/>
</dbReference>
<feature type="non-terminal residue" evidence="3">
    <location>
        <position position="304"/>
    </location>
</feature>
<dbReference type="PROSITE" id="PS00062">
    <property type="entry name" value="ALDOKETO_REDUCTASE_2"/>
    <property type="match status" value="1"/>
</dbReference>
<dbReference type="GO" id="GO:0016491">
    <property type="term" value="F:oxidoreductase activity"/>
    <property type="evidence" value="ECO:0007669"/>
    <property type="project" value="UniProtKB-KW"/>
</dbReference>
<evidence type="ECO:0000256" key="1">
    <source>
        <dbReference type="ARBA" id="ARBA00023002"/>
    </source>
</evidence>
<dbReference type="AlphaFoldDB" id="A0A382B9I2"/>
<dbReference type="InterPro" id="IPR020471">
    <property type="entry name" value="AKR"/>
</dbReference>
<dbReference type="InterPro" id="IPR050523">
    <property type="entry name" value="AKR_Detox_Biosynth"/>
</dbReference>
<sequence length="304" mass="33996">MDYKRLGNTGLKVSEYCIGGDNFGGQTNAEESLRIMSVAFEGGVNFIDTANSYCDGLSEENVGRFIKTRRPEVVLATKGKSQVGPNPNDVGVNKKYVMRAIDDSLKRLGTDYVDLYQIHSPDLTTPIEETVEAYNDIVRSGKARYIGVSNFSGAQLIEALWAQDKNGFTKFNSVQPRYNLLYREAERELFPACLNQGVGVIVYSPQAGGFLLGKHRKFKAETRAGGRFSDDFKAVNFYKNTYWNKPAFDAMEQFLSISEKYKVSPMALALNWVRSNPVVSSCIVGARTLEQMKQNLIAWKENVP</sequence>
<dbReference type="InterPro" id="IPR018170">
    <property type="entry name" value="Aldo/ket_reductase_CS"/>
</dbReference>
<dbReference type="PANTHER" id="PTHR43364:SF4">
    <property type="entry name" value="NAD(P)-LINKED OXIDOREDUCTASE SUPERFAMILY PROTEIN"/>
    <property type="match status" value="1"/>
</dbReference>
<dbReference type="EMBL" id="UINC01028634">
    <property type="protein sequence ID" value="SVB09962.1"/>
    <property type="molecule type" value="Genomic_DNA"/>
</dbReference>
<gene>
    <name evidence="3" type="ORF">METZ01_LOCUS162816</name>
</gene>
<feature type="domain" description="NADP-dependent oxidoreductase" evidence="2">
    <location>
        <begin position="17"/>
        <end position="301"/>
    </location>
</feature>
<dbReference type="Pfam" id="PF00248">
    <property type="entry name" value="Aldo_ket_red"/>
    <property type="match status" value="1"/>
</dbReference>
<evidence type="ECO:0000259" key="2">
    <source>
        <dbReference type="Pfam" id="PF00248"/>
    </source>
</evidence>
<dbReference type="SUPFAM" id="SSF51430">
    <property type="entry name" value="NAD(P)-linked oxidoreductase"/>
    <property type="match status" value="1"/>
</dbReference>
<dbReference type="Gene3D" id="3.20.20.100">
    <property type="entry name" value="NADP-dependent oxidoreductase domain"/>
    <property type="match status" value="1"/>
</dbReference>
<keyword evidence="1" id="KW-0560">Oxidoreductase</keyword>
<dbReference type="PANTHER" id="PTHR43364">
    <property type="entry name" value="NADH-SPECIFIC METHYLGLYOXAL REDUCTASE-RELATED"/>
    <property type="match status" value="1"/>
</dbReference>
<accession>A0A382B9I2</accession>
<dbReference type="InterPro" id="IPR023210">
    <property type="entry name" value="NADP_OxRdtase_dom"/>
</dbReference>
<name>A0A382B9I2_9ZZZZ</name>
<protein>
    <recommendedName>
        <fullName evidence="2">NADP-dependent oxidoreductase domain-containing protein</fullName>
    </recommendedName>
</protein>
<dbReference type="InterPro" id="IPR036812">
    <property type="entry name" value="NAD(P)_OxRdtase_dom_sf"/>
</dbReference>
<reference evidence="3" key="1">
    <citation type="submission" date="2018-05" db="EMBL/GenBank/DDBJ databases">
        <authorList>
            <person name="Lanie J.A."/>
            <person name="Ng W.-L."/>
            <person name="Kazmierczak K.M."/>
            <person name="Andrzejewski T.M."/>
            <person name="Davidsen T.M."/>
            <person name="Wayne K.J."/>
            <person name="Tettelin H."/>
            <person name="Glass J.I."/>
            <person name="Rusch D."/>
            <person name="Podicherti R."/>
            <person name="Tsui H.-C.T."/>
            <person name="Winkler M.E."/>
        </authorList>
    </citation>
    <scope>NUCLEOTIDE SEQUENCE</scope>
</reference>
<evidence type="ECO:0000313" key="3">
    <source>
        <dbReference type="EMBL" id="SVB09962.1"/>
    </source>
</evidence>
<organism evidence="3">
    <name type="scientific">marine metagenome</name>
    <dbReference type="NCBI Taxonomy" id="408172"/>
    <lineage>
        <taxon>unclassified sequences</taxon>
        <taxon>metagenomes</taxon>
        <taxon>ecological metagenomes</taxon>
    </lineage>
</organism>
<dbReference type="PRINTS" id="PR00069">
    <property type="entry name" value="ALDKETRDTASE"/>
</dbReference>
<proteinExistence type="predicted"/>